<evidence type="ECO:0000313" key="4">
    <source>
        <dbReference type="Proteomes" id="UP001148786"/>
    </source>
</evidence>
<proteinExistence type="predicted"/>
<evidence type="ECO:0000313" key="3">
    <source>
        <dbReference type="EMBL" id="KAJ3508010.1"/>
    </source>
</evidence>
<name>A0A9W8K7B7_9AGAR</name>
<feature type="transmembrane region" description="Helical" evidence="2">
    <location>
        <begin position="196"/>
        <end position="220"/>
    </location>
</feature>
<dbReference type="Gene3D" id="2.60.120.260">
    <property type="entry name" value="Galactose-binding domain-like"/>
    <property type="match status" value="1"/>
</dbReference>
<organism evidence="3 4">
    <name type="scientific">Agrocybe chaxingu</name>
    <dbReference type="NCBI Taxonomy" id="84603"/>
    <lineage>
        <taxon>Eukaryota</taxon>
        <taxon>Fungi</taxon>
        <taxon>Dikarya</taxon>
        <taxon>Basidiomycota</taxon>
        <taxon>Agaricomycotina</taxon>
        <taxon>Agaricomycetes</taxon>
        <taxon>Agaricomycetidae</taxon>
        <taxon>Agaricales</taxon>
        <taxon>Agaricineae</taxon>
        <taxon>Strophariaceae</taxon>
        <taxon>Agrocybe</taxon>
    </lineage>
</organism>
<evidence type="ECO:0000256" key="2">
    <source>
        <dbReference type="SAM" id="Phobius"/>
    </source>
</evidence>
<comment type="caution">
    <text evidence="3">The sequence shown here is derived from an EMBL/GenBank/DDBJ whole genome shotgun (WGS) entry which is preliminary data.</text>
</comment>
<dbReference type="AlphaFoldDB" id="A0A9W8K7B7"/>
<protein>
    <submittedName>
        <fullName evidence="3">Uncharacterized protein</fullName>
    </submittedName>
</protein>
<dbReference type="EMBL" id="JANKHO010000603">
    <property type="protein sequence ID" value="KAJ3508010.1"/>
    <property type="molecule type" value="Genomic_DNA"/>
</dbReference>
<dbReference type="Proteomes" id="UP001148786">
    <property type="component" value="Unassembled WGS sequence"/>
</dbReference>
<keyword evidence="4" id="KW-1185">Reference proteome</keyword>
<evidence type="ECO:0000256" key="1">
    <source>
        <dbReference type="SAM" id="MobiDB-lite"/>
    </source>
</evidence>
<keyword evidence="2" id="KW-0812">Transmembrane</keyword>
<feature type="region of interest" description="Disordered" evidence="1">
    <location>
        <begin position="251"/>
        <end position="323"/>
    </location>
</feature>
<keyword evidence="2" id="KW-0472">Membrane</keyword>
<reference evidence="3" key="1">
    <citation type="submission" date="2022-07" db="EMBL/GenBank/DDBJ databases">
        <title>Genome Sequence of Agrocybe chaxingu.</title>
        <authorList>
            <person name="Buettner E."/>
        </authorList>
    </citation>
    <scope>NUCLEOTIDE SEQUENCE</scope>
    <source>
        <strain evidence="3">MP-N11</strain>
    </source>
</reference>
<feature type="region of interest" description="Disordered" evidence="1">
    <location>
        <begin position="102"/>
        <end position="172"/>
    </location>
</feature>
<dbReference type="OrthoDB" id="3265734at2759"/>
<feature type="compositionally biased region" description="Pro residues" evidence="1">
    <location>
        <begin position="314"/>
        <end position="323"/>
    </location>
</feature>
<sequence>MGTTTLSRRKGARATFSFVGSSVQVFGTISINVTVSASSSYAIDGGAPTFYTAPAVSQITYQTPFFQSRSLSSGRHTLVIQNEADEAWFWFDYIAYTPADETPTPTNPSVTSPTSIATSATAPPATQTRGTSSASSSSSSGGATTGTSPSSQNPSDSSVPSNPQSGVVPTSDPTVTVVTSLIPQSDTQNSGSNNTAAIIGGSIGAAIIIAVLSGIIVWMCMRQRHRRMMEAQTAINANPFTDPKANASPVYPVPETSEIESAPPSEAGFARPYHDGSNTSVTPFLADSSVPATTPTSAKSPMDPSRNSRATFYDPPPMYQRGA</sequence>
<accession>A0A9W8K7B7</accession>
<gene>
    <name evidence="3" type="ORF">NLJ89_g5989</name>
</gene>
<keyword evidence="2" id="KW-1133">Transmembrane helix</keyword>
<feature type="compositionally biased region" description="Polar residues" evidence="1">
    <location>
        <begin position="290"/>
        <end position="310"/>
    </location>
</feature>